<name>A0ABR4MNW6_9PEZI</name>
<dbReference type="SMART" id="SM00066">
    <property type="entry name" value="GAL4"/>
    <property type="match status" value="1"/>
</dbReference>
<proteinExistence type="predicted"/>
<evidence type="ECO:0000313" key="5">
    <source>
        <dbReference type="EMBL" id="KAL2889909.1"/>
    </source>
</evidence>
<protein>
    <submittedName>
        <fullName evidence="5">C6 zinc finger domain-containing protein</fullName>
    </submittedName>
</protein>
<feature type="compositionally biased region" description="Low complexity" evidence="3">
    <location>
        <begin position="64"/>
        <end position="79"/>
    </location>
</feature>
<comment type="subcellular location">
    <subcellularLocation>
        <location evidence="1">Nucleus</location>
    </subcellularLocation>
</comment>
<organism evidence="5 6">
    <name type="scientific">Ceratocystis lukuohia</name>
    <dbReference type="NCBI Taxonomy" id="2019550"/>
    <lineage>
        <taxon>Eukaryota</taxon>
        <taxon>Fungi</taxon>
        <taxon>Dikarya</taxon>
        <taxon>Ascomycota</taxon>
        <taxon>Pezizomycotina</taxon>
        <taxon>Sordariomycetes</taxon>
        <taxon>Hypocreomycetidae</taxon>
        <taxon>Microascales</taxon>
        <taxon>Ceratocystidaceae</taxon>
        <taxon>Ceratocystis</taxon>
    </lineage>
</organism>
<feature type="domain" description="Zn(2)-C6 fungal-type" evidence="4">
    <location>
        <begin position="22"/>
        <end position="52"/>
    </location>
</feature>
<evidence type="ECO:0000259" key="4">
    <source>
        <dbReference type="PROSITE" id="PS50048"/>
    </source>
</evidence>
<dbReference type="Gene3D" id="4.10.240.10">
    <property type="entry name" value="Zn(2)-C6 fungal-type DNA-binding domain"/>
    <property type="match status" value="1"/>
</dbReference>
<sequence length="979" mass="106838">MPSKPAPFPSKARSHFSRSRDGCLTCRSRRKKCDEAKPICGGCELGKRICTWPPSNKSNQFYDGPAQAPSSAAQSVGVGFADSTSGMPLSGGIAAPPPPPPPCMAPVQVSARQGSTSTGAHGHISAPAPAPQHNTSSSFTEPVLIHDPTLRKSQDNQAFSHVPKTPPPAPGIIPVQVSRRPTGVVPPHAPGFPKDSSSLTDFNLPPQSQTAAGLMLQAPAPSADVVQPDATLYGIPNLDPHNSAEIYGPAMHHSVTPMGPEPYVPAPHEASLRASVIPQGEPPISHVPTPIMAAAPPTQPEMGLPQLSYFPEPPGSMPVSAPASSDSPPSATRAYTVSSSSVEFYSAPTNNERNTDSMAGYGVAPMKGAQIPRGLGPVDQYEAYTNPEEEQPGMTSMDYENTQRMNPLSISQLIGGASSTKATQPLLEGQEFILDNEEDNFELHQGPGESSGLQNIPPGARPPTPIMIAGYVNVSEDGIVSPISNYDDLNAGSADAPEAMFAKFISEKSRPIEVLYDDATGHEQNAVNTDASSLRIRKQHLKNKKAKSKEMALQNLFADRRKRTLTHAENINRALEVGSLHRTLQFTDGMDFDPRSHLLFKHYLDTVADQLVTCDKSINPFRRHVLPLATKDDILLHAILATGGAYFCFEDSVNPALGDVSRQHYSVVLSRLGPALRSGRYTSKTDRVFLVTIMMLLNLFETLAGRTQGNILMHLIACRTILLSLIEDPPKDTHSEIGVIFGFVCECYCYSGTMAALSTLLCYGAPKIPIDYFMRDLSFLRKYPTYRGFLGIGHSLWEIIPEIVDLGRDRFQEEANGIASIEVFARYRDLLRRVETWTDPDDDGNMRMDWRNASSVYQHTLIIVLHNLYYNDLYSQEEVIADVRLRVEMAFPLLLSVALSSNVGMMMLFPCMVLASCTEQEWLKGTFRYGIMAAKFKSCSMKQALLVLERLWTDNSSEAFGPRGLGYIMKKHGVVFTMT</sequence>
<dbReference type="PANTHER" id="PTHR37534">
    <property type="entry name" value="TRANSCRIPTIONAL ACTIVATOR PROTEIN UGA3"/>
    <property type="match status" value="1"/>
</dbReference>
<dbReference type="InterPro" id="IPR001138">
    <property type="entry name" value="Zn2Cys6_DnaBD"/>
</dbReference>
<dbReference type="PANTHER" id="PTHR37534:SF46">
    <property type="entry name" value="ZN(II)2CYS6 TRANSCRIPTION FACTOR (EUROFUNG)"/>
    <property type="match status" value="1"/>
</dbReference>
<dbReference type="InterPro" id="IPR021858">
    <property type="entry name" value="Fun_TF"/>
</dbReference>
<dbReference type="InterPro" id="IPR036864">
    <property type="entry name" value="Zn2-C6_fun-type_DNA-bd_sf"/>
</dbReference>
<dbReference type="RefSeq" id="XP_070861089.1">
    <property type="nucleotide sequence ID" value="XM_071006377.1"/>
</dbReference>
<accession>A0ABR4MNW6</accession>
<feature type="compositionally biased region" description="Low complexity" evidence="3">
    <location>
        <begin position="317"/>
        <end position="333"/>
    </location>
</feature>
<dbReference type="Pfam" id="PF00172">
    <property type="entry name" value="Zn_clus"/>
    <property type="match status" value="1"/>
</dbReference>
<dbReference type="GeneID" id="98116084"/>
<comment type="caution">
    <text evidence="5">The sequence shown here is derived from an EMBL/GenBank/DDBJ whole genome shotgun (WGS) entry which is preliminary data.</text>
</comment>
<evidence type="ECO:0000256" key="3">
    <source>
        <dbReference type="SAM" id="MobiDB-lite"/>
    </source>
</evidence>
<feature type="region of interest" description="Disordered" evidence="3">
    <location>
        <begin position="1"/>
        <end position="21"/>
    </location>
</feature>
<evidence type="ECO:0000313" key="6">
    <source>
        <dbReference type="Proteomes" id="UP001610728"/>
    </source>
</evidence>
<feature type="compositionally biased region" description="Polar residues" evidence="3">
    <location>
        <begin position="110"/>
        <end position="119"/>
    </location>
</feature>
<dbReference type="EMBL" id="JABSNW010000002">
    <property type="protein sequence ID" value="KAL2889909.1"/>
    <property type="molecule type" value="Genomic_DNA"/>
</dbReference>
<feature type="region of interest" description="Disordered" evidence="3">
    <location>
        <begin position="64"/>
        <end position="138"/>
    </location>
</feature>
<evidence type="ECO:0000256" key="2">
    <source>
        <dbReference type="ARBA" id="ARBA00023242"/>
    </source>
</evidence>
<keyword evidence="2" id="KW-0539">Nucleus</keyword>
<dbReference type="PROSITE" id="PS50048">
    <property type="entry name" value="ZN2_CY6_FUNGAL_2"/>
    <property type="match status" value="1"/>
</dbReference>
<reference evidence="5 6" key="1">
    <citation type="submission" date="2020-05" db="EMBL/GenBank/DDBJ databases">
        <title>Ceratocystis lukuohia genome.</title>
        <authorList>
            <person name="Harrington T.C."/>
            <person name="Kim K."/>
            <person name="Mayers C.G."/>
        </authorList>
    </citation>
    <scope>NUCLEOTIDE SEQUENCE [LARGE SCALE GENOMIC DNA]</scope>
    <source>
        <strain evidence="5 6">C4212</strain>
    </source>
</reference>
<keyword evidence="6" id="KW-1185">Reference proteome</keyword>
<feature type="region of interest" description="Disordered" evidence="3">
    <location>
        <begin position="313"/>
        <end position="333"/>
    </location>
</feature>
<feature type="compositionally biased region" description="Pro residues" evidence="3">
    <location>
        <begin position="95"/>
        <end position="104"/>
    </location>
</feature>
<dbReference type="Pfam" id="PF11951">
    <property type="entry name" value="Fungal_trans_2"/>
    <property type="match status" value="1"/>
</dbReference>
<evidence type="ECO:0000256" key="1">
    <source>
        <dbReference type="ARBA" id="ARBA00004123"/>
    </source>
</evidence>
<gene>
    <name evidence="5" type="ORF">HOO65_020451</name>
</gene>
<dbReference type="SUPFAM" id="SSF57701">
    <property type="entry name" value="Zn2/Cys6 DNA-binding domain"/>
    <property type="match status" value="1"/>
</dbReference>
<dbReference type="Proteomes" id="UP001610728">
    <property type="component" value="Unassembled WGS sequence"/>
</dbReference>
<dbReference type="CDD" id="cd00067">
    <property type="entry name" value="GAL4"/>
    <property type="match status" value="1"/>
</dbReference>